<dbReference type="EMBL" id="CP036348">
    <property type="protein sequence ID" value="QDV69030.1"/>
    <property type="molecule type" value="Genomic_DNA"/>
</dbReference>
<dbReference type="InterPro" id="IPR014060">
    <property type="entry name" value="PglZ"/>
</dbReference>
<reference evidence="1 2" key="1">
    <citation type="submission" date="2019-02" db="EMBL/GenBank/DDBJ databases">
        <title>Deep-cultivation of Planctomycetes and their phenomic and genomic characterization uncovers novel biology.</title>
        <authorList>
            <person name="Wiegand S."/>
            <person name="Jogler M."/>
            <person name="Boedeker C."/>
            <person name="Pinto D."/>
            <person name="Vollmers J."/>
            <person name="Rivas-Marin E."/>
            <person name="Kohn T."/>
            <person name="Peeters S.H."/>
            <person name="Heuer A."/>
            <person name="Rast P."/>
            <person name="Oberbeckmann S."/>
            <person name="Bunk B."/>
            <person name="Jeske O."/>
            <person name="Meyerdierks A."/>
            <person name="Storesund J.E."/>
            <person name="Kallscheuer N."/>
            <person name="Luecker S."/>
            <person name="Lage O.M."/>
            <person name="Pohl T."/>
            <person name="Merkel B.J."/>
            <person name="Hornburger P."/>
            <person name="Mueller R.-W."/>
            <person name="Bruemmer F."/>
            <person name="Labrenz M."/>
            <person name="Spormann A.M."/>
            <person name="Op den Camp H."/>
            <person name="Overmann J."/>
            <person name="Amann R."/>
            <person name="Jetten M.S.M."/>
            <person name="Mascher T."/>
            <person name="Medema M.H."/>
            <person name="Devos D.P."/>
            <person name="Kaster A.-K."/>
            <person name="Ovreas L."/>
            <person name="Rohde M."/>
            <person name="Galperin M.Y."/>
            <person name="Jogler C."/>
        </authorList>
    </citation>
    <scope>NUCLEOTIDE SEQUENCE [LARGE SCALE GENOMIC DNA]</scope>
    <source>
        <strain evidence="1 2">Poly24</strain>
    </source>
</reference>
<dbReference type="Proteomes" id="UP000315082">
    <property type="component" value="Chromosome"/>
</dbReference>
<protein>
    <submittedName>
        <fullName evidence="1">PglZ domain protein</fullName>
    </submittedName>
</protein>
<keyword evidence="2" id="KW-1185">Reference proteome</keyword>
<gene>
    <name evidence="1" type="ORF">Poly24_27440</name>
</gene>
<dbReference type="InterPro" id="IPR017850">
    <property type="entry name" value="Alkaline_phosphatase_core_sf"/>
</dbReference>
<dbReference type="SUPFAM" id="SSF53649">
    <property type="entry name" value="Alkaline phosphatase-like"/>
    <property type="match status" value="1"/>
</dbReference>
<dbReference type="AlphaFoldDB" id="A0A518JU07"/>
<dbReference type="KEGG" id="rcf:Poly24_27440"/>
<evidence type="ECO:0000313" key="1">
    <source>
        <dbReference type="EMBL" id="QDV69030.1"/>
    </source>
</evidence>
<sequence>MDTKQLTDALTKIFVEDQSRVVFWNDPQQEFDRVVETLDLDGVNVVRLDQAGGLETKLRIERDEPQSKFLLYAPTEEPEFEDDILLDVRLYSRSFRADKSSIILDDLGLARQHLRSHLNQRRKFFDNKDRLSKLKQLVNADDNELDLDRKMLTVVTKADQPELFNIVRTLFHSMTEQEEVDLEMPPPVWTQIEKFDLDGSFWKMVSTAFGYDDENPTLQKLLMRLLFSDFAHQLGINVPPAIQKLQLSRSGTHNAVVCLAQWRDSAKHAHSYNVLSDAIANQTNIDEQLKGLEPEKLADAVTFRNVDRAILLGLLERVTSTKDHIQAEAIREIVGRRQDEHWIASLSIPEQQRKARHAAYEAIAVSAEFFDLRNQHSDGFDGSSPEEMYNLYTEELYKFDQLYRHFCHNADVAESQAWDILKSLRQEVEAAYKNWFLVQLALKWGKFVGNGLLNKWEIPNVPNQYRFYDKHVGSRQREAENRRSFVVISDAFRYEAATELAKVLNGEYRFQAELSTQLSVLPSYTALGMAALLPHKKLEYTDKGDVLADGISTSGSENRNQILSKVEGMAVQADKLLAMKKEEGRQLVEGSKVVYVYHNEIDTRGENPATEADTFQATQEAIRELADIVRYIINNLNGNYVVVTADHGFLFTESSPGETDKSKLAEKPTGTVKAKKRYLIGYNLPDYEDAWRGKTEITAKCDGGMEFWIPKGSNRFHFTGGARFIHGGAMPQEIVVPVITVRQAKSKKALEKTKTKQVSFSVLGSNHKITTHTHRFKLIQMEPVSERAKAVTVKIAIYDGDEPVSNIETVTFSSTSTNLDDRQQSVMLTLKDQQFDKHKRYKLLVKDTNTEFEIQSHDVTIDRAIADDFDF</sequence>
<dbReference type="NCBIfam" id="TIGR02687">
    <property type="entry name" value="BREX-1 system phosphatase PglZ type A"/>
    <property type="match status" value="1"/>
</dbReference>
<dbReference type="Pfam" id="PF08665">
    <property type="entry name" value="PglZ"/>
    <property type="match status" value="1"/>
</dbReference>
<accession>A0A518JU07</accession>
<organism evidence="1 2">
    <name type="scientific">Rosistilla carotiformis</name>
    <dbReference type="NCBI Taxonomy" id="2528017"/>
    <lineage>
        <taxon>Bacteria</taxon>
        <taxon>Pseudomonadati</taxon>
        <taxon>Planctomycetota</taxon>
        <taxon>Planctomycetia</taxon>
        <taxon>Pirellulales</taxon>
        <taxon>Pirellulaceae</taxon>
        <taxon>Rosistilla</taxon>
    </lineage>
</organism>
<dbReference type="OrthoDB" id="9769734at2"/>
<proteinExistence type="predicted"/>
<dbReference type="RefSeq" id="WP_145095856.1">
    <property type="nucleotide sequence ID" value="NZ_CP036348.1"/>
</dbReference>
<name>A0A518JU07_9BACT</name>
<evidence type="ECO:0000313" key="2">
    <source>
        <dbReference type="Proteomes" id="UP000315082"/>
    </source>
</evidence>